<keyword evidence="2 4" id="KW-0238">DNA-binding</keyword>
<keyword evidence="1" id="KW-0805">Transcription regulation</keyword>
<dbReference type="GO" id="GO:0000976">
    <property type="term" value="F:transcription cis-regulatory region binding"/>
    <property type="evidence" value="ECO:0007669"/>
    <property type="project" value="TreeGrafter"/>
</dbReference>
<dbReference type="InterPro" id="IPR036271">
    <property type="entry name" value="Tet_transcr_reg_TetR-rel_C_sf"/>
</dbReference>
<evidence type="ECO:0000313" key="7">
    <source>
        <dbReference type="Proteomes" id="UP000604475"/>
    </source>
</evidence>
<dbReference type="SUPFAM" id="SSF46689">
    <property type="entry name" value="Homeodomain-like"/>
    <property type="match status" value="1"/>
</dbReference>
<name>A0A937RLG3_9ACTN</name>
<dbReference type="PROSITE" id="PS50977">
    <property type="entry name" value="HTH_TETR_2"/>
    <property type="match status" value="1"/>
</dbReference>
<dbReference type="PANTHER" id="PTHR30055:SF234">
    <property type="entry name" value="HTH-TYPE TRANSCRIPTIONAL REGULATOR BETI"/>
    <property type="match status" value="1"/>
</dbReference>
<proteinExistence type="predicted"/>
<dbReference type="InterPro" id="IPR050109">
    <property type="entry name" value="HTH-type_TetR-like_transc_reg"/>
</dbReference>
<evidence type="ECO:0000256" key="3">
    <source>
        <dbReference type="ARBA" id="ARBA00023163"/>
    </source>
</evidence>
<dbReference type="PANTHER" id="PTHR30055">
    <property type="entry name" value="HTH-TYPE TRANSCRIPTIONAL REGULATOR RUTR"/>
    <property type="match status" value="1"/>
</dbReference>
<keyword evidence="7" id="KW-1185">Reference proteome</keyword>
<dbReference type="PRINTS" id="PR00455">
    <property type="entry name" value="HTHTETR"/>
</dbReference>
<dbReference type="InterPro" id="IPR009057">
    <property type="entry name" value="Homeodomain-like_sf"/>
</dbReference>
<keyword evidence="3" id="KW-0804">Transcription</keyword>
<dbReference type="EMBL" id="JAEACQ010000339">
    <property type="protein sequence ID" value="MBL7632517.1"/>
    <property type="molecule type" value="Genomic_DNA"/>
</dbReference>
<dbReference type="InterPro" id="IPR001647">
    <property type="entry name" value="HTH_TetR"/>
</dbReference>
<dbReference type="Pfam" id="PF00440">
    <property type="entry name" value="TetR_N"/>
    <property type="match status" value="1"/>
</dbReference>
<protein>
    <submittedName>
        <fullName evidence="6">TetR/AcrR family transcriptional regulator</fullName>
    </submittedName>
</protein>
<dbReference type="SUPFAM" id="SSF48498">
    <property type="entry name" value="Tetracyclin repressor-like, C-terminal domain"/>
    <property type="match status" value="1"/>
</dbReference>
<evidence type="ECO:0000313" key="6">
    <source>
        <dbReference type="EMBL" id="MBL7632517.1"/>
    </source>
</evidence>
<gene>
    <name evidence="6" type="ORF">I7412_36270</name>
</gene>
<evidence type="ECO:0000256" key="2">
    <source>
        <dbReference type="ARBA" id="ARBA00023125"/>
    </source>
</evidence>
<dbReference type="GO" id="GO:0003700">
    <property type="term" value="F:DNA-binding transcription factor activity"/>
    <property type="evidence" value="ECO:0007669"/>
    <property type="project" value="TreeGrafter"/>
</dbReference>
<reference evidence="6" key="1">
    <citation type="submission" date="2020-12" db="EMBL/GenBank/DDBJ databases">
        <title>Genomic characterization of non-nitrogen-fixing Frankia strains.</title>
        <authorList>
            <person name="Carlos-Shanley C."/>
            <person name="Guerra T."/>
            <person name="Hahn D."/>
        </authorList>
    </citation>
    <scope>NUCLEOTIDE SEQUENCE</scope>
    <source>
        <strain evidence="6">CN6</strain>
    </source>
</reference>
<evidence type="ECO:0000256" key="1">
    <source>
        <dbReference type="ARBA" id="ARBA00023015"/>
    </source>
</evidence>
<evidence type="ECO:0000256" key="4">
    <source>
        <dbReference type="PROSITE-ProRule" id="PRU00335"/>
    </source>
</evidence>
<dbReference type="Proteomes" id="UP000604475">
    <property type="component" value="Unassembled WGS sequence"/>
</dbReference>
<feature type="DNA-binding region" description="H-T-H motif" evidence="4">
    <location>
        <begin position="62"/>
        <end position="81"/>
    </location>
</feature>
<comment type="caution">
    <text evidence="6">The sequence shown here is derived from an EMBL/GenBank/DDBJ whole genome shotgun (WGS) entry which is preliminary data.</text>
</comment>
<dbReference type="AlphaFoldDB" id="A0A937RLG3"/>
<sequence length="229" mass="24894">MEGPWSSTVGRMSPGGSQAIKQAVKVDAGATGRPLRRDAERNRERILAAARELFTEQGLGVGVDEIARRAGVGMGTLYRRFPNKDALVEETLLTAVGQVRELAAAAIAAEPRGQALREFLMVSMTDDTCRWAFVSHRLWTGRTRAAVAGEVVPLISTMFADAQATGAVRGDAVLADLIVLLRALRVVMELSEPSTGTWRRYVGLMLDALRPSEHNSPLDEPSFPIDWLP</sequence>
<feature type="domain" description="HTH tetR-type" evidence="5">
    <location>
        <begin position="40"/>
        <end position="99"/>
    </location>
</feature>
<dbReference type="Gene3D" id="1.10.357.10">
    <property type="entry name" value="Tetracycline Repressor, domain 2"/>
    <property type="match status" value="1"/>
</dbReference>
<organism evidence="6 7">
    <name type="scientific">Frankia nepalensis</name>
    <dbReference type="NCBI Taxonomy" id="1836974"/>
    <lineage>
        <taxon>Bacteria</taxon>
        <taxon>Bacillati</taxon>
        <taxon>Actinomycetota</taxon>
        <taxon>Actinomycetes</taxon>
        <taxon>Frankiales</taxon>
        <taxon>Frankiaceae</taxon>
        <taxon>Frankia</taxon>
    </lineage>
</organism>
<evidence type="ECO:0000259" key="5">
    <source>
        <dbReference type="PROSITE" id="PS50977"/>
    </source>
</evidence>
<accession>A0A937RLG3</accession>